<feature type="transmembrane region" description="Helical" evidence="7">
    <location>
        <begin position="144"/>
        <end position="162"/>
    </location>
</feature>
<organism evidence="10 11">
    <name type="scientific">Staphylococcus ratti</name>
    <dbReference type="NCBI Taxonomy" id="2892440"/>
    <lineage>
        <taxon>Bacteria</taxon>
        <taxon>Bacillati</taxon>
        <taxon>Bacillota</taxon>
        <taxon>Bacilli</taxon>
        <taxon>Bacillales</taxon>
        <taxon>Staphylococcaceae</taxon>
        <taxon>Staphylococcus</taxon>
    </lineage>
</organism>
<evidence type="ECO:0000256" key="1">
    <source>
        <dbReference type="ARBA" id="ARBA00004651"/>
    </source>
</evidence>
<dbReference type="Pfam" id="PF01478">
    <property type="entry name" value="Peptidase_A24"/>
    <property type="match status" value="1"/>
</dbReference>
<dbReference type="RefSeq" id="WP_274704575.1">
    <property type="nucleotide sequence ID" value="NZ_CP086654.1"/>
</dbReference>
<accession>A0ABY3PFA8</accession>
<gene>
    <name evidence="10" type="ORF">LN051_05180</name>
</gene>
<keyword evidence="11" id="KW-1185">Reference proteome</keyword>
<comment type="subcellular location">
    <subcellularLocation>
        <location evidence="1">Cell membrane</location>
        <topology evidence="1">Multi-pass membrane protein</topology>
    </subcellularLocation>
</comment>
<dbReference type="InterPro" id="IPR010627">
    <property type="entry name" value="Prepilin_pept_A24_N"/>
</dbReference>
<dbReference type="Gene3D" id="1.20.120.1220">
    <property type="match status" value="1"/>
</dbReference>
<dbReference type="InterPro" id="IPR000045">
    <property type="entry name" value="Prepilin_IV_endopep_pep"/>
</dbReference>
<dbReference type="PANTHER" id="PTHR30487:SF0">
    <property type="entry name" value="PREPILIN LEADER PEPTIDASE_N-METHYLTRANSFERASE-RELATED"/>
    <property type="match status" value="1"/>
</dbReference>
<comment type="similarity">
    <text evidence="2">Belongs to the peptidase A24 family.</text>
</comment>
<evidence type="ECO:0000256" key="7">
    <source>
        <dbReference type="SAM" id="Phobius"/>
    </source>
</evidence>
<evidence type="ECO:0000313" key="10">
    <source>
        <dbReference type="EMBL" id="UEX91012.1"/>
    </source>
</evidence>
<name>A0ABY3PFA8_9STAP</name>
<evidence type="ECO:0000256" key="6">
    <source>
        <dbReference type="ARBA" id="ARBA00023136"/>
    </source>
</evidence>
<dbReference type="InterPro" id="IPR050882">
    <property type="entry name" value="Prepilin_peptidase/N-MTase"/>
</dbReference>
<keyword evidence="5 7" id="KW-1133">Transmembrane helix</keyword>
<evidence type="ECO:0000313" key="11">
    <source>
        <dbReference type="Proteomes" id="UP001197626"/>
    </source>
</evidence>
<evidence type="ECO:0000256" key="2">
    <source>
        <dbReference type="ARBA" id="ARBA00005801"/>
    </source>
</evidence>
<feature type="transmembrane region" description="Helical" evidence="7">
    <location>
        <begin position="69"/>
        <end position="86"/>
    </location>
</feature>
<feature type="transmembrane region" description="Helical" evidence="7">
    <location>
        <begin position="93"/>
        <end position="110"/>
    </location>
</feature>
<keyword evidence="4 7" id="KW-0812">Transmembrane</keyword>
<sequence>MLLQSYIGSCLISFLFYFSKCTSLKWSILFVRSKCEQCQKTLKWWMLFPIFSFIALKGKCFYCKNKIPFYLWIGECLAGILSYAILKEKFEIQTYYLACLSLLLLTLSLIDLRYYIVPHRLLFLLMITTLIFTPQSFQISSAKLALLSILFIIGITFQKWIGFGDIKLFIVLTCIMPLHFILYVIWFTFPIATLTYPLYYTFLKHKQMIPLVPSITLAFLVTSYYYPVLNQWFGGVL</sequence>
<feature type="domain" description="Prepilin type IV endopeptidase peptidase" evidence="8">
    <location>
        <begin position="100"/>
        <end position="194"/>
    </location>
</feature>
<dbReference type="PANTHER" id="PTHR30487">
    <property type="entry name" value="TYPE 4 PREPILIN-LIKE PROTEINS LEADER PEPTIDE-PROCESSING ENZYME"/>
    <property type="match status" value="1"/>
</dbReference>
<keyword evidence="3" id="KW-1003">Cell membrane</keyword>
<dbReference type="EMBL" id="CP086654">
    <property type="protein sequence ID" value="UEX91012.1"/>
    <property type="molecule type" value="Genomic_DNA"/>
</dbReference>
<evidence type="ECO:0000259" key="9">
    <source>
        <dbReference type="Pfam" id="PF06750"/>
    </source>
</evidence>
<evidence type="ECO:0000256" key="3">
    <source>
        <dbReference type="ARBA" id="ARBA00022475"/>
    </source>
</evidence>
<feature type="domain" description="Prepilin peptidase A24 N-terminal" evidence="9">
    <location>
        <begin position="7"/>
        <end position="85"/>
    </location>
</feature>
<keyword evidence="6 7" id="KW-0472">Membrane</keyword>
<evidence type="ECO:0000256" key="4">
    <source>
        <dbReference type="ARBA" id="ARBA00022692"/>
    </source>
</evidence>
<protein>
    <submittedName>
        <fullName evidence="10">Prepilin peptidase</fullName>
    </submittedName>
</protein>
<proteinExistence type="inferred from homology"/>
<reference evidence="10 11" key="1">
    <citation type="journal article" date="2022" name="Pathogens">
        <title>Staphylococcus ratti sp. nov. Isolated from a Lab Rat.</title>
        <authorList>
            <person name="Kovarovic V."/>
            <person name="Sedlacek I."/>
            <person name="Petras P."/>
            <person name="Kralova S."/>
            <person name="Maslanova I."/>
            <person name="Svec P."/>
            <person name="Neumann-Schaal M."/>
            <person name="Botka T."/>
            <person name="Gelbicova T."/>
            <person name="Stankova E."/>
            <person name="Doskar J."/>
            <person name="Pantucek R."/>
        </authorList>
    </citation>
    <scope>NUCLEOTIDE SEQUENCE [LARGE SCALE GENOMIC DNA]</scope>
    <source>
        <strain evidence="10 11">CCM 9025</strain>
    </source>
</reference>
<feature type="transmembrane region" description="Helical" evidence="7">
    <location>
        <begin position="41"/>
        <end position="57"/>
    </location>
</feature>
<evidence type="ECO:0000256" key="5">
    <source>
        <dbReference type="ARBA" id="ARBA00022989"/>
    </source>
</evidence>
<feature type="transmembrane region" description="Helical" evidence="7">
    <location>
        <begin position="116"/>
        <end position="132"/>
    </location>
</feature>
<dbReference type="Proteomes" id="UP001197626">
    <property type="component" value="Chromosome"/>
</dbReference>
<evidence type="ECO:0000259" key="8">
    <source>
        <dbReference type="Pfam" id="PF01478"/>
    </source>
</evidence>
<dbReference type="Pfam" id="PF06750">
    <property type="entry name" value="A24_N_bact"/>
    <property type="match status" value="1"/>
</dbReference>
<feature type="transmembrane region" description="Helical" evidence="7">
    <location>
        <begin position="168"/>
        <end position="196"/>
    </location>
</feature>
<feature type="transmembrane region" description="Helical" evidence="7">
    <location>
        <begin position="208"/>
        <end position="227"/>
    </location>
</feature>
<feature type="transmembrane region" description="Helical" evidence="7">
    <location>
        <begin position="6"/>
        <end position="29"/>
    </location>
</feature>